<dbReference type="EMBL" id="BGPR01011218">
    <property type="protein sequence ID" value="GBN50226.1"/>
    <property type="molecule type" value="Genomic_DNA"/>
</dbReference>
<name>A0A4Y2PJI2_ARAVE</name>
<evidence type="ECO:0000256" key="1">
    <source>
        <dbReference type="SAM" id="MobiDB-lite"/>
    </source>
</evidence>
<keyword evidence="3" id="KW-1185">Reference proteome</keyword>
<organism evidence="2 3">
    <name type="scientific">Araneus ventricosus</name>
    <name type="common">Orbweaver spider</name>
    <name type="synonym">Epeira ventricosa</name>
    <dbReference type="NCBI Taxonomy" id="182803"/>
    <lineage>
        <taxon>Eukaryota</taxon>
        <taxon>Metazoa</taxon>
        <taxon>Ecdysozoa</taxon>
        <taxon>Arthropoda</taxon>
        <taxon>Chelicerata</taxon>
        <taxon>Arachnida</taxon>
        <taxon>Araneae</taxon>
        <taxon>Araneomorphae</taxon>
        <taxon>Entelegynae</taxon>
        <taxon>Araneoidea</taxon>
        <taxon>Araneidae</taxon>
        <taxon>Araneus</taxon>
    </lineage>
</organism>
<dbReference type="AlphaFoldDB" id="A0A4Y2PJI2"/>
<comment type="caution">
    <text evidence="2">The sequence shown here is derived from an EMBL/GenBank/DDBJ whole genome shotgun (WGS) entry which is preliminary data.</text>
</comment>
<protein>
    <submittedName>
        <fullName evidence="2">Uncharacterized protein</fullName>
    </submittedName>
</protein>
<evidence type="ECO:0000313" key="2">
    <source>
        <dbReference type="EMBL" id="GBN50226.1"/>
    </source>
</evidence>
<proteinExistence type="predicted"/>
<reference evidence="2 3" key="1">
    <citation type="journal article" date="2019" name="Sci. Rep.">
        <title>Orb-weaving spider Araneus ventricosus genome elucidates the spidroin gene catalogue.</title>
        <authorList>
            <person name="Kono N."/>
            <person name="Nakamura H."/>
            <person name="Ohtoshi R."/>
            <person name="Moran D.A.P."/>
            <person name="Shinohara A."/>
            <person name="Yoshida Y."/>
            <person name="Fujiwara M."/>
            <person name="Mori M."/>
            <person name="Tomita M."/>
            <person name="Arakawa K."/>
        </authorList>
    </citation>
    <scope>NUCLEOTIDE SEQUENCE [LARGE SCALE GENOMIC DNA]</scope>
</reference>
<evidence type="ECO:0000313" key="3">
    <source>
        <dbReference type="Proteomes" id="UP000499080"/>
    </source>
</evidence>
<gene>
    <name evidence="2" type="ORF">AVEN_40164_1</name>
</gene>
<sequence>MLGSVFRPLSTDEKNRVCSTFPFRTPPLFRRKSGELARPKQKTNMNREEPTRGAFSGFGLLLKPCSHEKGSAILHQMPRSVEEMSSLLHLAAAKKPTSKRNLIGLFVPHSSALSNG</sequence>
<accession>A0A4Y2PJI2</accession>
<feature type="region of interest" description="Disordered" evidence="1">
    <location>
        <begin position="34"/>
        <end position="53"/>
    </location>
</feature>
<dbReference type="Proteomes" id="UP000499080">
    <property type="component" value="Unassembled WGS sequence"/>
</dbReference>